<organism evidence="2 3">
    <name type="scientific">Cajanus cajan</name>
    <name type="common">Pigeon pea</name>
    <name type="synonym">Cajanus indicus</name>
    <dbReference type="NCBI Taxonomy" id="3821"/>
    <lineage>
        <taxon>Eukaryota</taxon>
        <taxon>Viridiplantae</taxon>
        <taxon>Streptophyta</taxon>
        <taxon>Embryophyta</taxon>
        <taxon>Tracheophyta</taxon>
        <taxon>Spermatophyta</taxon>
        <taxon>Magnoliopsida</taxon>
        <taxon>eudicotyledons</taxon>
        <taxon>Gunneridae</taxon>
        <taxon>Pentapetalae</taxon>
        <taxon>rosids</taxon>
        <taxon>fabids</taxon>
        <taxon>Fabales</taxon>
        <taxon>Fabaceae</taxon>
        <taxon>Papilionoideae</taxon>
        <taxon>50 kb inversion clade</taxon>
        <taxon>NPAAA clade</taxon>
        <taxon>indigoferoid/millettioid clade</taxon>
        <taxon>Phaseoleae</taxon>
        <taxon>Cajanus</taxon>
    </lineage>
</organism>
<dbReference type="EMBL" id="KQ486351">
    <property type="protein sequence ID" value="KYP31169.1"/>
    <property type="molecule type" value="Genomic_DNA"/>
</dbReference>
<keyword evidence="3" id="KW-1185">Reference proteome</keyword>
<reference evidence="2" key="1">
    <citation type="journal article" date="2012" name="Nat. Biotechnol.">
        <title>Draft genome sequence of pigeonpea (Cajanus cajan), an orphan legume crop of resource-poor farmers.</title>
        <authorList>
            <person name="Varshney R.K."/>
            <person name="Chen W."/>
            <person name="Li Y."/>
            <person name="Bharti A.K."/>
            <person name="Saxena R.K."/>
            <person name="Schlueter J.A."/>
            <person name="Donoghue M.T."/>
            <person name="Azam S."/>
            <person name="Fan G."/>
            <person name="Whaley A.M."/>
            <person name="Farmer A.D."/>
            <person name="Sheridan J."/>
            <person name="Iwata A."/>
            <person name="Tuteja R."/>
            <person name="Penmetsa R.V."/>
            <person name="Wu W."/>
            <person name="Upadhyaya H.D."/>
            <person name="Yang S.P."/>
            <person name="Shah T."/>
            <person name="Saxena K.B."/>
            <person name="Michael T."/>
            <person name="McCombie W.R."/>
            <person name="Yang B."/>
            <person name="Zhang G."/>
            <person name="Yang H."/>
            <person name="Wang J."/>
            <person name="Spillane C."/>
            <person name="Cook D.R."/>
            <person name="May G.D."/>
            <person name="Xu X."/>
            <person name="Jackson S.A."/>
        </authorList>
    </citation>
    <scope>NUCLEOTIDE SEQUENCE [LARGE SCALE GENOMIC DNA]</scope>
</reference>
<dbReference type="Gramene" id="C.cajan_44553.t">
    <property type="protein sequence ID" value="C.cajan_44553.t.cds1"/>
    <property type="gene ID" value="C.cajan_44553"/>
</dbReference>
<dbReference type="Proteomes" id="UP000075243">
    <property type="component" value="Unassembled WGS sequence"/>
</dbReference>
<dbReference type="STRING" id="3821.A0A151QLJ2"/>
<dbReference type="SUPFAM" id="SSF56672">
    <property type="entry name" value="DNA/RNA polymerases"/>
    <property type="match status" value="1"/>
</dbReference>
<dbReference type="InterPro" id="IPR013103">
    <property type="entry name" value="RVT_2"/>
</dbReference>
<evidence type="ECO:0000313" key="3">
    <source>
        <dbReference type="Proteomes" id="UP000075243"/>
    </source>
</evidence>
<protein>
    <submittedName>
        <fullName evidence="2">Copia protein</fullName>
    </submittedName>
</protein>
<feature type="domain" description="Reverse transcriptase Ty1/copia-type" evidence="1">
    <location>
        <begin position="18"/>
        <end position="114"/>
    </location>
</feature>
<dbReference type="AlphaFoldDB" id="A0A151QLJ2"/>
<proteinExistence type="predicted"/>
<sequence length="119" mass="13521">MQIPPGYSHHTIPTSAAPLVCKLNRSIYGLKQASRSWFAKFSTTLISQGFKQSKFDYTLFTKGSNSTFIAILVYVDDIVIASPSNIEIESAKIMLHHHFKLKDLGDLKFFLVWNCQSHR</sequence>
<dbReference type="InterPro" id="IPR043502">
    <property type="entry name" value="DNA/RNA_pol_sf"/>
</dbReference>
<evidence type="ECO:0000259" key="1">
    <source>
        <dbReference type="Pfam" id="PF07727"/>
    </source>
</evidence>
<gene>
    <name evidence="2" type="ORF">KK1_048774</name>
</gene>
<dbReference type="Pfam" id="PF07727">
    <property type="entry name" value="RVT_2"/>
    <property type="match status" value="1"/>
</dbReference>
<name>A0A151QLJ2_CAJCA</name>
<accession>A0A151QLJ2</accession>
<evidence type="ECO:0000313" key="2">
    <source>
        <dbReference type="EMBL" id="KYP31169.1"/>
    </source>
</evidence>